<dbReference type="eggNOG" id="COG0662">
    <property type="taxonomic scope" value="Bacteria"/>
</dbReference>
<dbReference type="EMBL" id="CP002347">
    <property type="protein sequence ID" value="ADR19144.1"/>
    <property type="molecule type" value="Genomic_DNA"/>
</dbReference>
<dbReference type="Pfam" id="PF07883">
    <property type="entry name" value="Cupin_2"/>
    <property type="match status" value="1"/>
</dbReference>
<dbReference type="HOGENOM" id="CLU_116722_3_1_0"/>
<dbReference type="InterPro" id="IPR013096">
    <property type="entry name" value="Cupin_2"/>
</dbReference>
<evidence type="ECO:0000313" key="3">
    <source>
        <dbReference type="EMBL" id="ADR19144.1"/>
    </source>
</evidence>
<organism evidence="3 4">
    <name type="scientific">Calditerrivibrio nitroreducens (strain DSM 19672 / NBRC 101217 / Yu37-1)</name>
    <dbReference type="NCBI Taxonomy" id="768670"/>
    <lineage>
        <taxon>Bacteria</taxon>
        <taxon>Pseudomonadati</taxon>
        <taxon>Deferribacterota</taxon>
        <taxon>Deferribacteres</taxon>
        <taxon>Deferribacterales</taxon>
        <taxon>Calditerrivibrionaceae</taxon>
    </lineage>
</organism>
<reference key="1">
    <citation type="submission" date="2010-11" db="EMBL/GenBank/DDBJ databases">
        <title>The complete genome of chromosome of Calditerrivibrio nitroreducens DSM 19672.</title>
        <authorList>
            <consortium name="US DOE Joint Genome Institute (JGI-PGF)"/>
            <person name="Lucas S."/>
            <person name="Copeland A."/>
            <person name="Lapidus A."/>
            <person name="Bruce D."/>
            <person name="Goodwin L."/>
            <person name="Pitluck S."/>
            <person name="Kyrpides N."/>
            <person name="Mavromatis K."/>
            <person name="Ivanova N."/>
            <person name="Mikhailova N."/>
            <person name="Zeytun A."/>
            <person name="Brettin T."/>
            <person name="Detter J.C."/>
            <person name="Tapia R."/>
            <person name="Han C."/>
            <person name="Land M."/>
            <person name="Hauser L."/>
            <person name="Markowitz V."/>
            <person name="Cheng J.-F."/>
            <person name="Hugenholtz P."/>
            <person name="Woyke T."/>
            <person name="Wu D."/>
            <person name="Spring S."/>
            <person name="Schroeder M."/>
            <person name="Brambilla E."/>
            <person name="Klenk H.-P."/>
            <person name="Eisen J.A."/>
        </authorList>
    </citation>
    <scope>NUCLEOTIDE SEQUENCE [LARGE SCALE GENOMIC DNA]</scope>
    <source>
        <strain>DSM 19672</strain>
    </source>
</reference>
<sequence length="120" mass="13373">MIIRGNEIAEKIVEKPREGRGTLVNLAYEKACGIQGTIKMFSVVTLNSDSMVGYHQHIDDMEIYLMLDGTAVVNDNGTIDILKAGDMLVTNFGEWHSIENKSADPITFMAIIIDKIKQEE</sequence>
<dbReference type="STRING" id="768670.Calni_1236"/>
<dbReference type="RefSeq" id="WP_013451356.1">
    <property type="nucleotide sequence ID" value="NC_014758.1"/>
</dbReference>
<keyword evidence="4" id="KW-1185">Reference proteome</keyword>
<feature type="domain" description="Cupin type-2" evidence="2">
    <location>
        <begin position="43"/>
        <end position="111"/>
    </location>
</feature>
<dbReference type="AlphaFoldDB" id="E4TJ12"/>
<dbReference type="OrthoDB" id="9797047at2"/>
<dbReference type="InterPro" id="IPR014710">
    <property type="entry name" value="RmlC-like_jellyroll"/>
</dbReference>
<dbReference type="PANTHER" id="PTHR35848">
    <property type="entry name" value="OXALATE-BINDING PROTEIN"/>
    <property type="match status" value="1"/>
</dbReference>
<evidence type="ECO:0000313" key="4">
    <source>
        <dbReference type="Proteomes" id="UP000007039"/>
    </source>
</evidence>
<proteinExistence type="predicted"/>
<dbReference type="Proteomes" id="UP000007039">
    <property type="component" value="Chromosome"/>
</dbReference>
<dbReference type="GO" id="GO:0046872">
    <property type="term" value="F:metal ion binding"/>
    <property type="evidence" value="ECO:0007669"/>
    <property type="project" value="UniProtKB-KW"/>
</dbReference>
<dbReference type="PANTHER" id="PTHR35848:SF6">
    <property type="entry name" value="CUPIN TYPE-2 DOMAIN-CONTAINING PROTEIN"/>
    <property type="match status" value="1"/>
</dbReference>
<keyword evidence="1" id="KW-0479">Metal-binding</keyword>
<dbReference type="KEGG" id="cni:Calni_1236"/>
<evidence type="ECO:0000259" key="2">
    <source>
        <dbReference type="Pfam" id="PF07883"/>
    </source>
</evidence>
<reference evidence="3 4" key="2">
    <citation type="journal article" date="2011" name="Stand. Genomic Sci.">
        <title>Complete genome sequence of Calditerrivibrio nitroreducens type strain (Yu37-1).</title>
        <authorList>
            <person name="Pitluck S."/>
            <person name="Sikorski J."/>
            <person name="Zeytun A."/>
            <person name="Lapidus A."/>
            <person name="Nolan M."/>
            <person name="Lucas S."/>
            <person name="Hammon N."/>
            <person name="Deshpande S."/>
            <person name="Cheng J.F."/>
            <person name="Tapia R."/>
            <person name="Han C."/>
            <person name="Goodwin L."/>
            <person name="Liolios K."/>
            <person name="Pagani I."/>
            <person name="Ivanova N."/>
            <person name="Mavromatis K."/>
            <person name="Pati A."/>
            <person name="Chen A."/>
            <person name="Palaniappan K."/>
            <person name="Hauser L."/>
            <person name="Chang Y.J."/>
            <person name="Jeffries C.D."/>
            <person name="Detter J.C."/>
            <person name="Brambilla E."/>
            <person name="Djao O.D."/>
            <person name="Rohde M."/>
            <person name="Spring S."/>
            <person name="Goker M."/>
            <person name="Woyke T."/>
            <person name="Bristow J."/>
            <person name="Eisen J.A."/>
            <person name="Markowitz V."/>
            <person name="Hugenholtz P."/>
            <person name="Kyrpides N.C."/>
            <person name="Klenk H.P."/>
            <person name="Land M."/>
        </authorList>
    </citation>
    <scope>NUCLEOTIDE SEQUENCE [LARGE SCALE GENOMIC DNA]</scope>
    <source>
        <strain evidence="4">DSM 19672 / NBRC 101217 / Yu37-1</strain>
    </source>
</reference>
<dbReference type="InterPro" id="IPR051610">
    <property type="entry name" value="GPI/OXD"/>
</dbReference>
<accession>E4TJ12</accession>
<gene>
    <name evidence="3" type="ordered locus">Calni_1236</name>
</gene>
<protein>
    <submittedName>
        <fullName evidence="3">Cupin 2 conserved barrel domain protein</fullName>
    </submittedName>
</protein>
<name>E4TJ12_CALNY</name>
<dbReference type="Gene3D" id="2.60.120.10">
    <property type="entry name" value="Jelly Rolls"/>
    <property type="match status" value="1"/>
</dbReference>
<dbReference type="SUPFAM" id="SSF51182">
    <property type="entry name" value="RmlC-like cupins"/>
    <property type="match status" value="1"/>
</dbReference>
<dbReference type="InterPro" id="IPR011051">
    <property type="entry name" value="RmlC_Cupin_sf"/>
</dbReference>
<evidence type="ECO:0000256" key="1">
    <source>
        <dbReference type="ARBA" id="ARBA00022723"/>
    </source>
</evidence>